<name>A0A1Z4JRL8_LEPBY</name>
<protein>
    <submittedName>
        <fullName evidence="1">Uncharacterized protein</fullName>
    </submittedName>
</protein>
<evidence type="ECO:0000313" key="2">
    <source>
        <dbReference type="Proteomes" id="UP000217895"/>
    </source>
</evidence>
<gene>
    <name evidence="1" type="ORF">NIES2135_62210</name>
</gene>
<keyword evidence="1" id="KW-0614">Plasmid</keyword>
<sequence length="80" mass="9056">MLQQLKTEEHLSPEVAQAFLEGLPMHVREALEANARDINYPVWAVVEMAISGYLNEDALSFRDLNPAERKKASQLIEESC</sequence>
<dbReference type="Proteomes" id="UP000217895">
    <property type="component" value="Plasmid Plasmid1 dna"/>
</dbReference>
<organism evidence="1 2">
    <name type="scientific">Leptolyngbya boryana NIES-2135</name>
    <dbReference type="NCBI Taxonomy" id="1973484"/>
    <lineage>
        <taxon>Bacteria</taxon>
        <taxon>Bacillati</taxon>
        <taxon>Cyanobacteriota</taxon>
        <taxon>Cyanophyceae</taxon>
        <taxon>Leptolyngbyales</taxon>
        <taxon>Leptolyngbyaceae</taxon>
        <taxon>Leptolyngbya group</taxon>
        <taxon>Leptolyngbya</taxon>
    </lineage>
</organism>
<accession>A0A1Z4JRL8</accession>
<proteinExistence type="predicted"/>
<reference evidence="1 2" key="1">
    <citation type="submission" date="2017-06" db="EMBL/GenBank/DDBJ databases">
        <title>Genome sequencing of cyanobaciteial culture collection at National Institute for Environmental Studies (NIES).</title>
        <authorList>
            <person name="Hirose Y."/>
            <person name="Shimura Y."/>
            <person name="Fujisawa T."/>
            <person name="Nakamura Y."/>
            <person name="Kawachi M."/>
        </authorList>
    </citation>
    <scope>NUCLEOTIDE SEQUENCE [LARGE SCALE GENOMIC DNA]</scope>
    <source>
        <strain evidence="1 2">NIES-2135</strain>
        <plasmid evidence="2">Plasmid Plasmid1 dna</plasmid>
    </source>
</reference>
<evidence type="ECO:0000313" key="1">
    <source>
        <dbReference type="EMBL" id="BAY59344.1"/>
    </source>
</evidence>
<dbReference type="EMBL" id="AP018204">
    <property type="protein sequence ID" value="BAY59344.1"/>
    <property type="molecule type" value="Genomic_DNA"/>
</dbReference>
<keyword evidence="2" id="KW-1185">Reference proteome</keyword>
<dbReference type="AlphaFoldDB" id="A0A1Z4JRL8"/>
<geneLocation type="plasmid" evidence="1">
    <name>plasmid1</name>
</geneLocation>